<feature type="transmembrane region" description="Helical" evidence="2">
    <location>
        <begin position="342"/>
        <end position="363"/>
    </location>
</feature>
<feature type="transmembrane region" description="Helical" evidence="2">
    <location>
        <begin position="108"/>
        <end position="132"/>
    </location>
</feature>
<feature type="transmembrane region" description="Helical" evidence="2">
    <location>
        <begin position="61"/>
        <end position="87"/>
    </location>
</feature>
<feature type="transmembrane region" description="Helical" evidence="2">
    <location>
        <begin position="29"/>
        <end position="49"/>
    </location>
</feature>
<dbReference type="EMBL" id="FNRY01000001">
    <property type="protein sequence ID" value="SEB86602.1"/>
    <property type="molecule type" value="Genomic_DNA"/>
</dbReference>
<keyword evidence="4" id="KW-1185">Reference proteome</keyword>
<organism evidence="3 4">
    <name type="scientific">Paramicrobacterium humi</name>
    <dbReference type="NCBI Taxonomy" id="640635"/>
    <lineage>
        <taxon>Bacteria</taxon>
        <taxon>Bacillati</taxon>
        <taxon>Actinomycetota</taxon>
        <taxon>Actinomycetes</taxon>
        <taxon>Micrococcales</taxon>
        <taxon>Microbacteriaceae</taxon>
        <taxon>Paramicrobacterium</taxon>
    </lineage>
</organism>
<feature type="region of interest" description="Disordered" evidence="1">
    <location>
        <begin position="371"/>
        <end position="423"/>
    </location>
</feature>
<reference evidence="3 4" key="1">
    <citation type="submission" date="2016-10" db="EMBL/GenBank/DDBJ databases">
        <authorList>
            <person name="de Groot N.N."/>
        </authorList>
    </citation>
    <scope>NUCLEOTIDE SEQUENCE [LARGE SCALE GENOMIC DNA]</scope>
    <source>
        <strain evidence="3 4">DSM 21799</strain>
    </source>
</reference>
<feature type="transmembrane region" description="Helical" evidence="2">
    <location>
        <begin position="311"/>
        <end position="330"/>
    </location>
</feature>
<feature type="compositionally biased region" description="Pro residues" evidence="1">
    <location>
        <begin position="404"/>
        <end position="413"/>
    </location>
</feature>
<feature type="transmembrane region" description="Helical" evidence="2">
    <location>
        <begin position="285"/>
        <end position="304"/>
    </location>
</feature>
<keyword evidence="2" id="KW-0812">Transmembrane</keyword>
<evidence type="ECO:0000256" key="1">
    <source>
        <dbReference type="SAM" id="MobiDB-lite"/>
    </source>
</evidence>
<evidence type="ECO:0000313" key="3">
    <source>
        <dbReference type="EMBL" id="SEB86602.1"/>
    </source>
</evidence>
<name>A0A1H4MW70_9MICO</name>
<sequence>MSAALRRNRARPASAAGAARGGVKVETEALVAGVIAGFIGGVFAVIVFGGKSAAIWANWEWGSWSIGMVSVVAVAVLGTVSAGFGYWRSRRLPGQEWRLALPWWKFTLDAIVVAVVHTALGALATALLLYVVQLAFRRLSIDPVSASIGCAIVVGLAAYMLYLAVSRLNTVNLSQRMFLFVGVGLLTAMATSTDPVWWRYQISVLGAYGNRPSISFNAILIAAGALVTTFALYVDRDIRNLHAAGVIRYRPAASVVSGLFIAMGVALAGIGFCPVNVSIVVHNTFAIGLSALFGILMLVSPIVLRGMPLPFFLATLGGLLLLALATWLFYGIGFLPLTNYELIAFGVLFAWITMFVRFLAALLDAREAAPAGETTETTETTGGSDAAAAQLPGSALPRTAPLPEHVPPRPATLPDPHDTGLQR</sequence>
<evidence type="ECO:0000313" key="4">
    <source>
        <dbReference type="Proteomes" id="UP000199183"/>
    </source>
</evidence>
<dbReference type="InterPro" id="IPR009339">
    <property type="entry name" value="DUF998"/>
</dbReference>
<feature type="transmembrane region" description="Helical" evidence="2">
    <location>
        <begin position="214"/>
        <end position="234"/>
    </location>
</feature>
<dbReference type="Pfam" id="PF06197">
    <property type="entry name" value="DUF998"/>
    <property type="match status" value="1"/>
</dbReference>
<feature type="compositionally biased region" description="Low complexity" evidence="1">
    <location>
        <begin position="371"/>
        <end position="389"/>
    </location>
</feature>
<evidence type="ECO:0000256" key="2">
    <source>
        <dbReference type="SAM" id="Phobius"/>
    </source>
</evidence>
<accession>A0A1H4MW70</accession>
<dbReference type="AlphaFoldDB" id="A0A1H4MW70"/>
<evidence type="ECO:0008006" key="5">
    <source>
        <dbReference type="Google" id="ProtNLM"/>
    </source>
</evidence>
<dbReference type="STRING" id="640635.SAMN04489806_1985"/>
<gene>
    <name evidence="3" type="ORF">SAMN04489806_1985</name>
</gene>
<keyword evidence="2" id="KW-1133">Transmembrane helix</keyword>
<feature type="transmembrane region" description="Helical" evidence="2">
    <location>
        <begin position="177"/>
        <end position="198"/>
    </location>
</feature>
<dbReference type="Proteomes" id="UP000199183">
    <property type="component" value="Unassembled WGS sequence"/>
</dbReference>
<feature type="transmembrane region" description="Helical" evidence="2">
    <location>
        <begin position="144"/>
        <end position="165"/>
    </location>
</feature>
<keyword evidence="2" id="KW-0472">Membrane</keyword>
<dbReference type="RefSeq" id="WP_091183348.1">
    <property type="nucleotide sequence ID" value="NZ_FNRY01000001.1"/>
</dbReference>
<feature type="transmembrane region" description="Helical" evidence="2">
    <location>
        <begin position="255"/>
        <end position="279"/>
    </location>
</feature>
<proteinExistence type="predicted"/>
<protein>
    <recommendedName>
        <fullName evidence="5">DUF998 domain-containing protein</fullName>
    </recommendedName>
</protein>